<feature type="compositionally biased region" description="Basic residues" evidence="2">
    <location>
        <begin position="649"/>
        <end position="662"/>
    </location>
</feature>
<feature type="compositionally biased region" description="Basic and acidic residues" evidence="2">
    <location>
        <begin position="1572"/>
        <end position="1582"/>
    </location>
</feature>
<feature type="coiled-coil region" evidence="1">
    <location>
        <begin position="65"/>
        <end position="110"/>
    </location>
</feature>
<evidence type="ECO:0000313" key="3">
    <source>
        <dbReference type="EMBL" id="CAG9767638.1"/>
    </source>
</evidence>
<feature type="compositionally biased region" description="Basic residues" evidence="2">
    <location>
        <begin position="269"/>
        <end position="285"/>
    </location>
</feature>
<feature type="compositionally biased region" description="Basic and acidic residues" evidence="2">
    <location>
        <begin position="1553"/>
        <end position="1564"/>
    </location>
</feature>
<feature type="compositionally biased region" description="Polar residues" evidence="2">
    <location>
        <begin position="985"/>
        <end position="996"/>
    </location>
</feature>
<dbReference type="EMBL" id="OU892280">
    <property type="protein sequence ID" value="CAG9767638.1"/>
    <property type="molecule type" value="Genomic_DNA"/>
</dbReference>
<feature type="compositionally biased region" description="Basic and acidic residues" evidence="2">
    <location>
        <begin position="677"/>
        <end position="688"/>
    </location>
</feature>
<feature type="compositionally biased region" description="Polar residues" evidence="2">
    <location>
        <begin position="308"/>
        <end position="319"/>
    </location>
</feature>
<feature type="compositionally biased region" description="Basic and acidic residues" evidence="2">
    <location>
        <begin position="606"/>
        <end position="648"/>
    </location>
</feature>
<sequence length="2065" mass="238063">MSENKNSPIPDDKMMAYLYDDVDDADIFGFGDTGEEEGTRTNDDYGDTPDNNRLDFKSLEIINENQILKETIQRLRLQNDTLDQRISEVYKTAKREIERKDKRIQELQDETNNILFRRNYNRFSGQIKPQKFFTNEDFQQFRTDYKIPKKNADCSNESEQKWSKSNVLDDRDSLSPPRQKKTVQENENHQDKSGKYPTNPSKNKRYQDRGSPPRFKADNIDNQDDPKLPYTRRSRSNTPSRRNRTSAEVRHRSSSRSPRRYKNYQDRSRTRKISARSPSRNKSRSKSAAGNRVAADPRDIDKKRVYPNTPSTKNRSSSKSPDRGPDRQKNNQSPKITTRSPMRQKSRSTSIENSTEAAQKVTNREREPNSPSKEHRLSSRSPQRYKNYQDRSRKRKMSARSPSRNKSRSKSAGYRVEADTRDNDKKRVYPNTPSRKKSIITGTEHRSSSRSPDRQLNNQSPKITTRSPLRQKSRSTSVENSTEAAHKKTNRERECNSPLKQHRSSSRSPQRHKNYQDRSRKRKISAKSPLRNKSRSKSAGNIVEADPRDIDKKRMYHNTPSRKNSIVTGTEQRSSSRSPHRQKNNQSPSQPKTTRSPLRQKSRSTSVEKRTEAARKVTNRERQRYSPLKEHRSSRSPQRHEKYQDRPSKPKPPRRSPMRHKSRSVEADQKATKRGRERSNSPSREHGSSSRSSQRYRNCQERPRQPKPPPGSPRRKKSRSASAENQGDACKREEHQEKHNRFESPSTRKPVVVDQYKQKRPPRTPPGSPSSTKRRRTPSPRRNTDKRRQSRPSERATRGRSIERRLGWRGRRGIYRGLHNDSVSLRRPTDYRRRSDYRKRNIEQFRRKIKQHIIESNLETSKFDKQERDNSGDEDICKMTDEDILRRLQEKRKELNGIEEGGLRDDDKNINLLKNAKNNEKCKKFDKSKKETYKDLLKETQNIKKQAQKDMLGIKKPEINPNVETKLLETLKSPDAEDPRLNPRSGGSKSEINPNVETKLLEILKSPDAEDPRLNPNSCGSKTEINPNVETKLLETLKSPDAEDPRLNPSFCDSKSEKPRARINFEAYKKRREAEGRADLARIVIYQEIDIENHKISKDSNTIIAEIQNRDSEEDPSDNNDHEPEEKEVETLMESDYKYTPAVDDEDAKLDLPEEKNSSSSFLDDFNISEDDDRFGRSDCSIGESKKKQAQKDIEINAFKMHSKLETKALEIKKSLDTDDMNSNAIVKNSRPETTDVSINFETFNQHKGVSYLASVESKPEVDITDKKMSEEHCKDKTSEKSDRDEIVSLPIIDVKKCEVKIPKVNILSNVVITAGSSPQTSTKSTTVESSVESIESIQKAVLNSAIQNKALEILEIKDNIDKKLDQNKKELINQLFGEMTPSPRKPSPEPKVKKTSRQVEQAKRQLKLQVDPVKTIKKSPRSRKKVELKQLLMQSEIIENEEVETRTIATKLEDLQPRLQHNNPSFFPSLPGDNKAFDTPNTYIKKKNEQKRKPAAKNNKKTEKPKVEAKKRGVFRIKLQTSRKKKKIQNYETSSSELSSDSYSDCQSPEPENNKKSKMETKKRVTRKSKTAQEKIEEVAKKKTTNNNAKSDVIGNQELDSNIKIEPEKITDADKSEDIQYTETKTNKRSKAKSVKVDDNVITEGKCDITKDKSDDKVELIPSIRNRSKSVKLCNNVRFEAKVTDISDDKSKNIENNQVQRNRFGVKLLKAADNVIAEEKCKEDEKCDSSENSEVNTNKRDQTVITEETKINKRNRAKLVKVFKTMEKSPDNNKDIPINQTIANKKIQAKPVEVSDITKIDEKITDRNEDKSENSKNTKTNADKKRSAKAAKVEVIKFEEKTENLQNTETNTKFQAKADNTPKIEEKISDFSEFSFSKTTTRRRINPTKVGEVTPSNKRKLDTQEETIPNKLPKLEQSPLPHMESMLKQLESKSSPQTLEPRDCSNKITAVNVENGVVEININSKDVSLGPMDNLFMLEDFSNYLNVSDRKTEASFPNFQLKNTSTPNKQPEKKEENAGNSVENEIKEHKVSPIISGSPKEYLKAPLKRDRTRRIRVGLVHLSS</sequence>
<feature type="compositionally biased region" description="Polar residues" evidence="2">
    <location>
        <begin position="1998"/>
        <end position="2010"/>
    </location>
</feature>
<dbReference type="Proteomes" id="UP001152799">
    <property type="component" value="Chromosome 4"/>
</dbReference>
<feature type="compositionally biased region" description="Basic residues" evidence="2">
    <location>
        <begin position="252"/>
        <end position="262"/>
    </location>
</feature>
<keyword evidence="1" id="KW-0175">Coiled coil</keyword>
<feature type="region of interest" description="Disordered" evidence="2">
    <location>
        <begin position="1998"/>
        <end position="2048"/>
    </location>
</feature>
<feature type="compositionally biased region" description="Polar residues" evidence="2">
    <location>
        <begin position="558"/>
        <end position="577"/>
    </location>
</feature>
<feature type="compositionally biased region" description="Basic residues" evidence="2">
    <location>
        <begin position="500"/>
        <end position="536"/>
    </location>
</feature>
<feature type="compositionally biased region" description="Basic and acidic residues" evidence="2">
    <location>
        <begin position="729"/>
        <end position="742"/>
    </location>
</feature>
<feature type="compositionally biased region" description="Basic and acidic residues" evidence="2">
    <location>
        <begin position="416"/>
        <end position="427"/>
    </location>
</feature>
<feature type="region of interest" description="Disordered" evidence="2">
    <location>
        <begin position="1108"/>
        <end position="1133"/>
    </location>
</feature>
<feature type="compositionally biased region" description="Basic residues" evidence="2">
    <location>
        <begin position="772"/>
        <end position="781"/>
    </location>
</feature>
<feature type="compositionally biased region" description="Basic residues" evidence="2">
    <location>
        <begin position="392"/>
        <end position="409"/>
    </location>
</feature>
<feature type="compositionally biased region" description="Polar residues" evidence="2">
    <location>
        <begin position="584"/>
        <end position="605"/>
    </location>
</feature>
<feature type="region of interest" description="Disordered" evidence="2">
    <location>
        <begin position="1458"/>
        <end position="1601"/>
    </location>
</feature>
<accession>A0A9N9MNC7</accession>
<organism evidence="3 4">
    <name type="scientific">Ceutorhynchus assimilis</name>
    <name type="common">cabbage seed weevil</name>
    <dbReference type="NCBI Taxonomy" id="467358"/>
    <lineage>
        <taxon>Eukaryota</taxon>
        <taxon>Metazoa</taxon>
        <taxon>Ecdysozoa</taxon>
        <taxon>Arthropoda</taxon>
        <taxon>Hexapoda</taxon>
        <taxon>Insecta</taxon>
        <taxon>Pterygota</taxon>
        <taxon>Neoptera</taxon>
        <taxon>Endopterygota</taxon>
        <taxon>Coleoptera</taxon>
        <taxon>Polyphaga</taxon>
        <taxon>Cucujiformia</taxon>
        <taxon>Curculionidae</taxon>
        <taxon>Ceutorhynchinae</taxon>
        <taxon>Ceutorhynchus</taxon>
    </lineage>
</organism>
<feature type="compositionally biased region" description="Basic and acidic residues" evidence="2">
    <location>
        <begin position="320"/>
        <end position="329"/>
    </location>
</feature>
<feature type="region of interest" description="Disordered" evidence="2">
    <location>
        <begin position="1806"/>
        <end position="1829"/>
    </location>
</feature>
<feature type="compositionally biased region" description="Low complexity" evidence="2">
    <location>
        <begin position="1535"/>
        <end position="1549"/>
    </location>
</feature>
<feature type="compositionally biased region" description="Basic and acidic residues" evidence="2">
    <location>
        <begin position="295"/>
        <end position="304"/>
    </location>
</feature>
<feature type="region of interest" description="Disordered" evidence="2">
    <location>
        <begin position="1037"/>
        <end position="1056"/>
    </location>
</feature>
<feature type="compositionally biased region" description="Basic and acidic residues" evidence="2">
    <location>
        <begin position="1037"/>
        <end position="1046"/>
    </location>
</feature>
<reference evidence="3" key="1">
    <citation type="submission" date="2022-01" db="EMBL/GenBank/DDBJ databases">
        <authorList>
            <person name="King R."/>
        </authorList>
    </citation>
    <scope>NUCLEOTIDE SEQUENCE</scope>
</reference>
<protein>
    <submittedName>
        <fullName evidence="3">Uncharacterized protein</fullName>
    </submittedName>
</protein>
<feature type="region of interest" description="Disordered" evidence="2">
    <location>
        <begin position="969"/>
        <end position="1029"/>
    </location>
</feature>
<feature type="region of interest" description="Disordered" evidence="2">
    <location>
        <begin position="29"/>
        <end position="51"/>
    </location>
</feature>
<feature type="compositionally biased region" description="Basic and acidic residues" evidence="2">
    <location>
        <begin position="999"/>
        <end position="1013"/>
    </location>
</feature>
<feature type="compositionally biased region" description="Basic and acidic residues" evidence="2">
    <location>
        <begin position="362"/>
        <end position="377"/>
    </location>
</feature>
<feature type="compositionally biased region" description="Basic and acidic residues" evidence="2">
    <location>
        <begin position="969"/>
        <end position="981"/>
    </location>
</feature>
<feature type="compositionally biased region" description="Polar residues" evidence="2">
    <location>
        <begin position="454"/>
        <end position="483"/>
    </location>
</feature>
<feature type="compositionally biased region" description="Basic residues" evidence="2">
    <location>
        <begin position="1485"/>
        <end position="1500"/>
    </location>
</feature>
<feature type="region of interest" description="Disordered" evidence="2">
    <location>
        <begin position="149"/>
        <end position="804"/>
    </location>
</feature>
<feature type="compositionally biased region" description="Basic and acidic residues" evidence="2">
    <location>
        <begin position="182"/>
        <end position="194"/>
    </location>
</feature>
<proteinExistence type="predicted"/>
<gene>
    <name evidence="3" type="ORF">CEUTPL_LOCUS8198</name>
</gene>
<feature type="compositionally biased region" description="Basic and acidic residues" evidence="2">
    <location>
        <begin position="149"/>
        <end position="173"/>
    </location>
</feature>
<feature type="compositionally biased region" description="Basic and acidic residues" evidence="2">
    <location>
        <begin position="782"/>
        <end position="804"/>
    </location>
</feature>
<feature type="region of interest" description="Disordered" evidence="2">
    <location>
        <begin position="1377"/>
        <end position="1406"/>
    </location>
</feature>
<name>A0A9N9MNC7_9CUCU</name>
<keyword evidence="4" id="KW-1185">Reference proteome</keyword>
<feature type="region of interest" description="Disordered" evidence="2">
    <location>
        <begin position="1890"/>
        <end position="1921"/>
    </location>
</feature>
<feature type="compositionally biased region" description="Polar residues" evidence="2">
    <location>
        <begin position="1015"/>
        <end position="1029"/>
    </location>
</feature>
<evidence type="ECO:0000256" key="2">
    <source>
        <dbReference type="SAM" id="MobiDB-lite"/>
    </source>
</evidence>
<evidence type="ECO:0000256" key="1">
    <source>
        <dbReference type="SAM" id="Coils"/>
    </source>
</evidence>
<feature type="compositionally biased region" description="Polar residues" evidence="2">
    <location>
        <begin position="330"/>
        <end position="361"/>
    </location>
</feature>
<feature type="compositionally biased region" description="Basic and acidic residues" evidence="2">
    <location>
        <begin position="215"/>
        <end position="227"/>
    </location>
</feature>
<evidence type="ECO:0000313" key="4">
    <source>
        <dbReference type="Proteomes" id="UP001152799"/>
    </source>
</evidence>
<feature type="compositionally biased region" description="Basic and acidic residues" evidence="2">
    <location>
        <begin position="443"/>
        <end position="453"/>
    </location>
</feature>
<feature type="compositionally biased region" description="Basic and acidic residues" evidence="2">
    <location>
        <begin position="1501"/>
        <end position="1512"/>
    </location>
</feature>
<dbReference type="OrthoDB" id="1938039at2759"/>